<feature type="signal peptide" evidence="2">
    <location>
        <begin position="1"/>
        <end position="17"/>
    </location>
</feature>
<feature type="compositionally biased region" description="Basic and acidic residues" evidence="1">
    <location>
        <begin position="419"/>
        <end position="430"/>
    </location>
</feature>
<organism evidence="3 4">
    <name type="scientific">Alternaria panax</name>
    <dbReference type="NCBI Taxonomy" id="48097"/>
    <lineage>
        <taxon>Eukaryota</taxon>
        <taxon>Fungi</taxon>
        <taxon>Dikarya</taxon>
        <taxon>Ascomycota</taxon>
        <taxon>Pezizomycotina</taxon>
        <taxon>Dothideomycetes</taxon>
        <taxon>Pleosporomycetidae</taxon>
        <taxon>Pleosporales</taxon>
        <taxon>Pleosporineae</taxon>
        <taxon>Pleosporaceae</taxon>
        <taxon>Alternaria</taxon>
        <taxon>Alternaria sect. Panax</taxon>
    </lineage>
</organism>
<feature type="region of interest" description="Disordered" evidence="1">
    <location>
        <begin position="474"/>
        <end position="668"/>
    </location>
</feature>
<feature type="compositionally biased region" description="Low complexity" evidence="1">
    <location>
        <begin position="481"/>
        <end position="493"/>
    </location>
</feature>
<feature type="compositionally biased region" description="Polar residues" evidence="1">
    <location>
        <begin position="588"/>
        <end position="613"/>
    </location>
</feature>
<proteinExistence type="predicted"/>
<dbReference type="Proteomes" id="UP001199106">
    <property type="component" value="Unassembled WGS sequence"/>
</dbReference>
<feature type="compositionally biased region" description="Basic and acidic residues" evidence="1">
    <location>
        <begin position="196"/>
        <end position="220"/>
    </location>
</feature>
<evidence type="ECO:0000256" key="1">
    <source>
        <dbReference type="SAM" id="MobiDB-lite"/>
    </source>
</evidence>
<dbReference type="PANTHER" id="PTHR38049:SF2">
    <property type="entry name" value="RICIN B LECTIN DOMAIN-CONTAINING PROTEIN"/>
    <property type="match status" value="1"/>
</dbReference>
<reference evidence="3" key="1">
    <citation type="submission" date="2021-07" db="EMBL/GenBank/DDBJ databases">
        <title>Genome Resource of American Ginseng Black Spot Pathogen Alternaria panax.</title>
        <authorList>
            <person name="Qiu C."/>
            <person name="Wang W."/>
            <person name="Liu Z."/>
        </authorList>
    </citation>
    <scope>NUCLEOTIDE SEQUENCE</scope>
    <source>
        <strain evidence="3">BNCC115425</strain>
    </source>
</reference>
<gene>
    <name evidence="3" type="ORF">G6011_05252</name>
</gene>
<evidence type="ECO:0000256" key="2">
    <source>
        <dbReference type="SAM" id="SignalP"/>
    </source>
</evidence>
<dbReference type="EMBL" id="JAANER010000007">
    <property type="protein sequence ID" value="KAG9187381.1"/>
    <property type="molecule type" value="Genomic_DNA"/>
</dbReference>
<dbReference type="AlphaFoldDB" id="A0AAD4FEG6"/>
<evidence type="ECO:0000313" key="4">
    <source>
        <dbReference type="Proteomes" id="UP001199106"/>
    </source>
</evidence>
<feature type="compositionally biased region" description="Low complexity" evidence="1">
    <location>
        <begin position="537"/>
        <end position="556"/>
    </location>
</feature>
<evidence type="ECO:0000313" key="3">
    <source>
        <dbReference type="EMBL" id="KAG9187381.1"/>
    </source>
</evidence>
<feature type="compositionally biased region" description="Polar residues" evidence="1">
    <location>
        <begin position="638"/>
        <end position="648"/>
    </location>
</feature>
<feature type="region of interest" description="Disordered" evidence="1">
    <location>
        <begin position="196"/>
        <end position="444"/>
    </location>
</feature>
<accession>A0AAD4FEG6</accession>
<feature type="compositionally biased region" description="Polar residues" evidence="1">
    <location>
        <begin position="431"/>
        <end position="441"/>
    </location>
</feature>
<sequence>MVLSILIAAIVAPGLLGSQEAIRQSQSKEKREEHRARRCNLIATCVKSSHRSREIDGRQVVLRNGKLWIDTGTEDGAPLGHPYAGYYLPYPETNYEGLVTTITDVAPIMNWVYIDRETCEVRYGVRADAQPNLTGPFDCTRQDRRLTFDGWEGWCAVEEAPGLWGLYFDLSDDGLKSSIAPGTRVLEIELSRKEKRFQKETEARQQDQTTKRSVDAKEDAPVDQPLAAEALVSKPGVVDEKKDDESGEQESYRPMKIPKSIFEDPPPVVESLVFRPATPPPAYSPAAGEHFTSSNSTAGPSEAPSDSSSMGQSNSLPITEISPPSTATKSVPAIARSRLGQETEDTLDQAGILRVQPPLALNDEVRSIIGDVDSPSAEQQSVPTTEKRTIPKLNRSSGSRALAQAQKFEAMASAQNADSDVRSRSNERGSRANSTTSSLYSNEGELLSAPGISVQPQVSPTPAPLALAISKANQAKALATRSRPSASSPASDPSVERPITPPGQRALSLQEDSAVPRAQSMASNRPVVSLPRRPNASGSTPSPSTSSQRSTQRPGQIRQRRERSGSEQSSSALSGIDASRSSPRSSSTIPGRQSLARTMTSGKGNQGMSNRIGGSQGRANGATRQAAATSGRGRERSATTGGRKTTSALFREIDDLVSLEGDSAQMRR</sequence>
<feature type="chain" id="PRO_5042285984" evidence="2">
    <location>
        <begin position="18"/>
        <end position="668"/>
    </location>
</feature>
<protein>
    <submittedName>
        <fullName evidence="3">Uncharacterized protein</fullName>
    </submittedName>
</protein>
<name>A0AAD4FEG6_9PLEO</name>
<keyword evidence="2" id="KW-0732">Signal</keyword>
<keyword evidence="4" id="KW-1185">Reference proteome</keyword>
<comment type="caution">
    <text evidence="3">The sequence shown here is derived from an EMBL/GenBank/DDBJ whole genome shotgun (WGS) entry which is preliminary data.</text>
</comment>
<feature type="compositionally biased region" description="Polar residues" evidence="1">
    <location>
        <begin position="291"/>
        <end position="329"/>
    </location>
</feature>
<dbReference type="PANTHER" id="PTHR38049">
    <property type="entry name" value="RICIN B LECTIN DOMAIN-CONTAINING PROTEIN"/>
    <property type="match status" value="1"/>
</dbReference>